<evidence type="ECO:0000313" key="3">
    <source>
        <dbReference type="Proteomes" id="UP000228987"/>
    </source>
</evidence>
<evidence type="ECO:0000313" key="2">
    <source>
        <dbReference type="EMBL" id="PCJ42708.1"/>
    </source>
</evidence>
<dbReference type="Proteomes" id="UP000228987">
    <property type="component" value="Unassembled WGS sequence"/>
</dbReference>
<reference evidence="3" key="1">
    <citation type="submission" date="2017-08" db="EMBL/GenBank/DDBJ databases">
        <title>A dynamic microbial community with high functional redundancy inhabits the cold, oxic subseafloor aquifer.</title>
        <authorList>
            <person name="Tully B.J."/>
            <person name="Wheat C.G."/>
            <person name="Glazer B.T."/>
            <person name="Huber J.A."/>
        </authorList>
    </citation>
    <scope>NUCLEOTIDE SEQUENCE [LARGE SCALE GENOMIC DNA]</scope>
</reference>
<name>A0A2A5CGP4_9GAMM</name>
<dbReference type="EMBL" id="NVWI01000002">
    <property type="protein sequence ID" value="PCJ42708.1"/>
    <property type="molecule type" value="Genomic_DNA"/>
</dbReference>
<evidence type="ECO:0008006" key="4">
    <source>
        <dbReference type="Google" id="ProtNLM"/>
    </source>
</evidence>
<evidence type="ECO:0000256" key="1">
    <source>
        <dbReference type="SAM" id="MobiDB-lite"/>
    </source>
</evidence>
<feature type="compositionally biased region" description="Low complexity" evidence="1">
    <location>
        <begin position="12"/>
        <end position="23"/>
    </location>
</feature>
<sequence length="101" mass="10642">MAALVFSPLAVAQAPRGGPDGAQPQPPGQPGPGNSLAPPTLDPSMSISRQQALNLARGSFQGRVLSVRMDGSNWRVRIDQNGTVFNVFVDGRTGEVSRFPD</sequence>
<gene>
    <name evidence="2" type="ORF">COA71_04175</name>
</gene>
<accession>A0A2A5CGP4</accession>
<proteinExistence type="predicted"/>
<feature type="region of interest" description="Disordered" evidence="1">
    <location>
        <begin position="1"/>
        <end position="45"/>
    </location>
</feature>
<organism evidence="2 3">
    <name type="scientific">SAR86 cluster bacterium</name>
    <dbReference type="NCBI Taxonomy" id="2030880"/>
    <lineage>
        <taxon>Bacteria</taxon>
        <taxon>Pseudomonadati</taxon>
        <taxon>Pseudomonadota</taxon>
        <taxon>Gammaproteobacteria</taxon>
        <taxon>SAR86 cluster</taxon>
    </lineage>
</organism>
<dbReference type="AlphaFoldDB" id="A0A2A5CGP4"/>
<protein>
    <recommendedName>
        <fullName evidence="4">PepSY domain-containing protein</fullName>
    </recommendedName>
</protein>
<comment type="caution">
    <text evidence="2">The sequence shown here is derived from an EMBL/GenBank/DDBJ whole genome shotgun (WGS) entry which is preliminary data.</text>
</comment>